<dbReference type="KEGG" id="sgr:SGR_2950"/>
<evidence type="ECO:0000256" key="2">
    <source>
        <dbReference type="ARBA" id="ARBA00023015"/>
    </source>
</evidence>
<protein>
    <submittedName>
        <fullName evidence="8">Two-component system response regulator</fullName>
    </submittedName>
</protein>
<reference evidence="9" key="1">
    <citation type="journal article" date="2008" name="J. Bacteriol.">
        <title>Genome sequence of the streptomycin-producing microorganism Streptomyces griseus IFO 13350.</title>
        <authorList>
            <person name="Ohnishi Y."/>
            <person name="Ishikawa J."/>
            <person name="Hara H."/>
            <person name="Suzuki H."/>
            <person name="Ikenoya M."/>
            <person name="Ikeda H."/>
            <person name="Yamashita A."/>
            <person name="Hattori M."/>
            <person name="Horinouchi S."/>
        </authorList>
    </citation>
    <scope>NUCLEOTIDE SEQUENCE [LARGE SCALE GENOMIC DNA]</scope>
    <source>
        <strain evidence="9">JCM 4626 / NBRC 13350</strain>
    </source>
</reference>
<gene>
    <name evidence="8" type="ordered locus">SGR_2950</name>
</gene>
<evidence type="ECO:0000256" key="5">
    <source>
        <dbReference type="PROSITE-ProRule" id="PRU00169"/>
    </source>
</evidence>
<dbReference type="PANTHER" id="PTHR43214">
    <property type="entry name" value="TWO-COMPONENT RESPONSE REGULATOR"/>
    <property type="match status" value="1"/>
</dbReference>
<evidence type="ECO:0000313" key="9">
    <source>
        <dbReference type="Proteomes" id="UP000001685"/>
    </source>
</evidence>
<dbReference type="PRINTS" id="PR00038">
    <property type="entry name" value="HTHLUXR"/>
</dbReference>
<dbReference type="InterPro" id="IPR000792">
    <property type="entry name" value="Tscrpt_reg_LuxR_C"/>
</dbReference>
<dbReference type="CDD" id="cd17535">
    <property type="entry name" value="REC_NarL-like"/>
    <property type="match status" value="1"/>
</dbReference>
<dbReference type="EMBL" id="AP009493">
    <property type="protein sequence ID" value="BAG19779.1"/>
    <property type="molecule type" value="Genomic_DNA"/>
</dbReference>
<evidence type="ECO:0000259" key="7">
    <source>
        <dbReference type="PROSITE" id="PS50110"/>
    </source>
</evidence>
<dbReference type="eggNOG" id="COG2197">
    <property type="taxonomic scope" value="Bacteria"/>
</dbReference>
<dbReference type="PROSITE" id="PS50043">
    <property type="entry name" value="HTH_LUXR_2"/>
    <property type="match status" value="1"/>
</dbReference>
<dbReference type="InterPro" id="IPR036388">
    <property type="entry name" value="WH-like_DNA-bd_sf"/>
</dbReference>
<name>B1W4Y5_STRGG</name>
<dbReference type="SMART" id="SM00448">
    <property type="entry name" value="REC"/>
    <property type="match status" value="1"/>
</dbReference>
<dbReference type="PANTHER" id="PTHR43214:SF24">
    <property type="entry name" value="TRANSCRIPTIONAL REGULATORY PROTEIN NARL-RELATED"/>
    <property type="match status" value="1"/>
</dbReference>
<keyword evidence="1 5" id="KW-0597">Phosphoprotein</keyword>
<evidence type="ECO:0000256" key="1">
    <source>
        <dbReference type="ARBA" id="ARBA00022553"/>
    </source>
</evidence>
<evidence type="ECO:0000259" key="6">
    <source>
        <dbReference type="PROSITE" id="PS50043"/>
    </source>
</evidence>
<dbReference type="InterPro" id="IPR001789">
    <property type="entry name" value="Sig_transdc_resp-reg_receiver"/>
</dbReference>
<dbReference type="Gene3D" id="1.10.10.10">
    <property type="entry name" value="Winged helix-like DNA-binding domain superfamily/Winged helix DNA-binding domain"/>
    <property type="match status" value="1"/>
</dbReference>
<sequence>MINGNRMSSRGGFMRIVLADDSVLIRAGIREILTSHDHDVIRECEDADELVAVVDELVRSGDAPDMVITDVRMPPKNTDDGLRAAIDLRSRHRDLPVLVLSAYVTGPYVRELLSGPGADGAVGYLLKEKVGRVADFLRAVETVSAGGVVIDPEVVRHATRADSPQGPLARLTAREREVLAHMAEGRSNAEIATELFLSGAAVSKHVANVFVKLGMPPDEDNRRVKAILTWFAYN</sequence>
<dbReference type="GO" id="GO:0000160">
    <property type="term" value="P:phosphorelay signal transduction system"/>
    <property type="evidence" value="ECO:0007669"/>
    <property type="project" value="InterPro"/>
</dbReference>
<dbReference type="Pfam" id="PF00196">
    <property type="entry name" value="GerE"/>
    <property type="match status" value="1"/>
</dbReference>
<accession>B1W4Y5</accession>
<keyword evidence="2" id="KW-0805">Transcription regulation</keyword>
<evidence type="ECO:0000313" key="8">
    <source>
        <dbReference type="EMBL" id="BAG19779.1"/>
    </source>
</evidence>
<dbReference type="Gene3D" id="3.40.50.2300">
    <property type="match status" value="1"/>
</dbReference>
<dbReference type="InterPro" id="IPR039420">
    <property type="entry name" value="WalR-like"/>
</dbReference>
<organism evidence="8 9">
    <name type="scientific">Streptomyces griseus subsp. griseus (strain JCM 4626 / CBS 651.72 / NBRC 13350 / KCC S-0626 / ISP 5235)</name>
    <dbReference type="NCBI Taxonomy" id="455632"/>
    <lineage>
        <taxon>Bacteria</taxon>
        <taxon>Bacillati</taxon>
        <taxon>Actinomycetota</taxon>
        <taxon>Actinomycetes</taxon>
        <taxon>Kitasatosporales</taxon>
        <taxon>Streptomycetaceae</taxon>
        <taxon>Streptomyces</taxon>
    </lineage>
</organism>
<dbReference type="GO" id="GO:0003677">
    <property type="term" value="F:DNA binding"/>
    <property type="evidence" value="ECO:0007669"/>
    <property type="project" value="UniProtKB-KW"/>
</dbReference>
<evidence type="ECO:0000256" key="4">
    <source>
        <dbReference type="ARBA" id="ARBA00023163"/>
    </source>
</evidence>
<dbReference type="PROSITE" id="PS50110">
    <property type="entry name" value="RESPONSE_REGULATORY"/>
    <property type="match status" value="1"/>
</dbReference>
<feature type="domain" description="Response regulatory" evidence="7">
    <location>
        <begin position="15"/>
        <end position="142"/>
    </location>
</feature>
<dbReference type="Pfam" id="PF00072">
    <property type="entry name" value="Response_reg"/>
    <property type="match status" value="1"/>
</dbReference>
<proteinExistence type="predicted"/>
<dbReference type="CDD" id="cd06170">
    <property type="entry name" value="LuxR_C_like"/>
    <property type="match status" value="1"/>
</dbReference>
<keyword evidence="4" id="KW-0804">Transcription</keyword>
<feature type="domain" description="HTH luxR-type" evidence="6">
    <location>
        <begin position="164"/>
        <end position="234"/>
    </location>
</feature>
<dbReference type="HOGENOM" id="CLU_000445_90_0_11"/>
<evidence type="ECO:0000256" key="3">
    <source>
        <dbReference type="ARBA" id="ARBA00023125"/>
    </source>
</evidence>
<keyword evidence="3" id="KW-0238">DNA-binding</keyword>
<dbReference type="InterPro" id="IPR058245">
    <property type="entry name" value="NreC/VraR/RcsB-like_REC"/>
</dbReference>
<dbReference type="InterPro" id="IPR011006">
    <property type="entry name" value="CheY-like_superfamily"/>
</dbReference>
<dbReference type="AlphaFoldDB" id="B1W4Y5"/>
<dbReference type="SMART" id="SM00421">
    <property type="entry name" value="HTH_LUXR"/>
    <property type="match status" value="1"/>
</dbReference>
<dbReference type="Proteomes" id="UP000001685">
    <property type="component" value="Chromosome"/>
</dbReference>
<feature type="modified residue" description="4-aspartylphosphate" evidence="5">
    <location>
        <position position="70"/>
    </location>
</feature>
<dbReference type="GO" id="GO:0006355">
    <property type="term" value="P:regulation of DNA-templated transcription"/>
    <property type="evidence" value="ECO:0007669"/>
    <property type="project" value="InterPro"/>
</dbReference>
<dbReference type="SUPFAM" id="SSF52172">
    <property type="entry name" value="CheY-like"/>
    <property type="match status" value="1"/>
</dbReference>